<keyword evidence="3" id="KW-1185">Reference proteome</keyword>
<dbReference type="CDD" id="cd06222">
    <property type="entry name" value="RNase_H_like"/>
    <property type="match status" value="1"/>
</dbReference>
<evidence type="ECO:0000259" key="1">
    <source>
        <dbReference type="Pfam" id="PF13456"/>
    </source>
</evidence>
<protein>
    <recommendedName>
        <fullName evidence="1">RNase H type-1 domain-containing protein</fullName>
    </recommendedName>
</protein>
<reference evidence="2" key="1">
    <citation type="journal article" date="2012" name="Nat. Biotechnol.">
        <title>Draft genome sequence of pigeonpea (Cajanus cajan), an orphan legume crop of resource-poor farmers.</title>
        <authorList>
            <person name="Varshney R.K."/>
            <person name="Chen W."/>
            <person name="Li Y."/>
            <person name="Bharti A.K."/>
            <person name="Saxena R.K."/>
            <person name="Schlueter J.A."/>
            <person name="Donoghue M.T."/>
            <person name="Azam S."/>
            <person name="Fan G."/>
            <person name="Whaley A.M."/>
            <person name="Farmer A.D."/>
            <person name="Sheridan J."/>
            <person name="Iwata A."/>
            <person name="Tuteja R."/>
            <person name="Penmetsa R.V."/>
            <person name="Wu W."/>
            <person name="Upadhyaya H.D."/>
            <person name="Yang S.P."/>
            <person name="Shah T."/>
            <person name="Saxena K.B."/>
            <person name="Michael T."/>
            <person name="McCombie W.R."/>
            <person name="Yang B."/>
            <person name="Zhang G."/>
            <person name="Yang H."/>
            <person name="Wang J."/>
            <person name="Spillane C."/>
            <person name="Cook D.R."/>
            <person name="May G.D."/>
            <person name="Xu X."/>
            <person name="Jackson S.A."/>
        </authorList>
    </citation>
    <scope>NUCLEOTIDE SEQUENCE [LARGE SCALE GENOMIC DNA]</scope>
</reference>
<dbReference type="SUPFAM" id="SSF53098">
    <property type="entry name" value="Ribonuclease H-like"/>
    <property type="match status" value="1"/>
</dbReference>
<dbReference type="GO" id="GO:0004523">
    <property type="term" value="F:RNA-DNA hybrid ribonuclease activity"/>
    <property type="evidence" value="ECO:0007669"/>
    <property type="project" value="InterPro"/>
</dbReference>
<evidence type="ECO:0000313" key="2">
    <source>
        <dbReference type="EMBL" id="KYP45820.1"/>
    </source>
</evidence>
<dbReference type="InterPro" id="IPR044730">
    <property type="entry name" value="RNase_H-like_dom_plant"/>
</dbReference>
<dbReference type="Gramene" id="C.cajan_30916.t">
    <property type="protein sequence ID" value="C.cajan_30916.t.cds1"/>
    <property type="gene ID" value="C.cajan_30916"/>
</dbReference>
<dbReference type="Gene3D" id="3.30.420.10">
    <property type="entry name" value="Ribonuclease H-like superfamily/Ribonuclease H"/>
    <property type="match status" value="1"/>
</dbReference>
<dbReference type="PANTHER" id="PTHR47723:SF19">
    <property type="entry name" value="POLYNUCLEOTIDYL TRANSFERASE, RIBONUCLEASE H-LIKE SUPERFAMILY PROTEIN"/>
    <property type="match status" value="1"/>
</dbReference>
<dbReference type="Pfam" id="PF13456">
    <property type="entry name" value="RVT_3"/>
    <property type="match status" value="1"/>
</dbReference>
<proteinExistence type="predicted"/>
<dbReference type="EMBL" id="KQ483578">
    <property type="protein sequence ID" value="KYP45820.1"/>
    <property type="molecule type" value="Genomic_DNA"/>
</dbReference>
<evidence type="ECO:0000313" key="3">
    <source>
        <dbReference type="Proteomes" id="UP000075243"/>
    </source>
</evidence>
<dbReference type="InterPro" id="IPR002156">
    <property type="entry name" value="RNaseH_domain"/>
</dbReference>
<feature type="domain" description="RNase H type-1" evidence="1">
    <location>
        <begin position="20"/>
        <end position="108"/>
    </location>
</feature>
<dbReference type="InterPro" id="IPR053151">
    <property type="entry name" value="RNase_H-like"/>
</dbReference>
<dbReference type="Proteomes" id="UP000075243">
    <property type="component" value="Unassembled WGS sequence"/>
</dbReference>
<dbReference type="AlphaFoldDB" id="A0A151RTE1"/>
<dbReference type="GO" id="GO:0003676">
    <property type="term" value="F:nucleic acid binding"/>
    <property type="evidence" value="ECO:0007669"/>
    <property type="project" value="InterPro"/>
</dbReference>
<gene>
    <name evidence="2" type="ORF">KK1_032638</name>
</gene>
<dbReference type="PANTHER" id="PTHR47723">
    <property type="entry name" value="OS05G0353850 PROTEIN"/>
    <property type="match status" value="1"/>
</dbReference>
<organism evidence="2 3">
    <name type="scientific">Cajanus cajan</name>
    <name type="common">Pigeon pea</name>
    <name type="synonym">Cajanus indicus</name>
    <dbReference type="NCBI Taxonomy" id="3821"/>
    <lineage>
        <taxon>Eukaryota</taxon>
        <taxon>Viridiplantae</taxon>
        <taxon>Streptophyta</taxon>
        <taxon>Embryophyta</taxon>
        <taxon>Tracheophyta</taxon>
        <taxon>Spermatophyta</taxon>
        <taxon>Magnoliopsida</taxon>
        <taxon>eudicotyledons</taxon>
        <taxon>Gunneridae</taxon>
        <taxon>Pentapetalae</taxon>
        <taxon>rosids</taxon>
        <taxon>fabids</taxon>
        <taxon>Fabales</taxon>
        <taxon>Fabaceae</taxon>
        <taxon>Papilionoideae</taxon>
        <taxon>50 kb inversion clade</taxon>
        <taxon>NPAAA clade</taxon>
        <taxon>indigoferoid/millettioid clade</taxon>
        <taxon>Phaseoleae</taxon>
        <taxon>Cajanus</taxon>
    </lineage>
</organism>
<sequence>MGLTWVSCIFAEGLQTSLHVDASFNTTSGYASIGGLARDSNGRWLWWFYGAVEVVNALQVELLAILHGLRIAWNKCTQSVLCVSNSTVTVELITHDIQSTNRFAAILYSI</sequence>
<name>A0A151RTE1_CAJCA</name>
<dbReference type="InterPro" id="IPR036397">
    <property type="entry name" value="RNaseH_sf"/>
</dbReference>
<accession>A0A151RTE1</accession>
<dbReference type="InterPro" id="IPR012337">
    <property type="entry name" value="RNaseH-like_sf"/>
</dbReference>